<protein>
    <recommendedName>
        <fullName evidence="1">Methyltransferase type 11 domain-containing protein</fullName>
    </recommendedName>
</protein>
<reference evidence="2 3" key="1">
    <citation type="journal article" date="2015" name="Nature">
        <title>rRNA introns, odd ribosomes, and small enigmatic genomes across a large radiation of phyla.</title>
        <authorList>
            <person name="Brown C.T."/>
            <person name="Hug L.A."/>
            <person name="Thomas B.C."/>
            <person name="Sharon I."/>
            <person name="Castelle C.J."/>
            <person name="Singh A."/>
            <person name="Wilkins M.J."/>
            <person name="Williams K.H."/>
            <person name="Banfield J.F."/>
        </authorList>
    </citation>
    <scope>NUCLEOTIDE SEQUENCE [LARGE SCALE GENOMIC DNA]</scope>
</reference>
<dbReference type="CDD" id="cd02440">
    <property type="entry name" value="AdoMet_MTases"/>
    <property type="match status" value="1"/>
</dbReference>
<dbReference type="InterPro" id="IPR013216">
    <property type="entry name" value="Methyltransf_11"/>
</dbReference>
<dbReference type="STRING" id="1618358.UX80_C0002G0006"/>
<dbReference type="Proteomes" id="UP000034307">
    <property type="component" value="Unassembled WGS sequence"/>
</dbReference>
<evidence type="ECO:0000259" key="1">
    <source>
        <dbReference type="Pfam" id="PF08241"/>
    </source>
</evidence>
<proteinExistence type="predicted"/>
<dbReference type="Pfam" id="PF08241">
    <property type="entry name" value="Methyltransf_11"/>
    <property type="match status" value="1"/>
</dbReference>
<sequence>MLKKLKSILLQKSQSLYPKWDISVALRYLPIAREIKHTFSSKPSILEIGSGEYGILPYLGKGYQVTGVDVDFGNASQKNMKMIKFSGEKLPFPAKSFSVVICVDTLEHVDEATRKHMIDEMVRVSRSQIYLAYPRGKAAFMSDRLLFRYYNFTHKQQSNYLNEHAHYGLPSDKNISSYIHESLLRHSRTASISCFGNTNFLLWLFMLMLGFSENAWLTSVYKILPLVSPLLSKINFPPAYRAIWILKFQ</sequence>
<dbReference type="SUPFAM" id="SSF53335">
    <property type="entry name" value="S-adenosyl-L-methionine-dependent methyltransferases"/>
    <property type="match status" value="1"/>
</dbReference>
<dbReference type="EMBL" id="LCNO01000002">
    <property type="protein sequence ID" value="KKU58471.1"/>
    <property type="molecule type" value="Genomic_DNA"/>
</dbReference>
<dbReference type="GO" id="GO:0008757">
    <property type="term" value="F:S-adenosylmethionine-dependent methyltransferase activity"/>
    <property type="evidence" value="ECO:0007669"/>
    <property type="project" value="InterPro"/>
</dbReference>
<feature type="domain" description="Methyltransferase type 11" evidence="1">
    <location>
        <begin position="46"/>
        <end position="127"/>
    </location>
</feature>
<accession>A0A0G1RMU8</accession>
<evidence type="ECO:0000313" key="3">
    <source>
        <dbReference type="Proteomes" id="UP000034307"/>
    </source>
</evidence>
<name>A0A0G1RMU8_9BACT</name>
<evidence type="ECO:0000313" key="2">
    <source>
        <dbReference type="EMBL" id="KKU58471.1"/>
    </source>
</evidence>
<gene>
    <name evidence="2" type="ORF">UX80_C0002G0006</name>
</gene>
<organism evidence="2 3">
    <name type="scientific">Candidatus Amesbacteria bacterium GW2011_GWA2_47_11b</name>
    <dbReference type="NCBI Taxonomy" id="1618358"/>
    <lineage>
        <taxon>Bacteria</taxon>
        <taxon>Candidatus Amesiibacteriota</taxon>
    </lineage>
</organism>
<dbReference type="AlphaFoldDB" id="A0A0G1RMU8"/>
<comment type="caution">
    <text evidence="2">The sequence shown here is derived from an EMBL/GenBank/DDBJ whole genome shotgun (WGS) entry which is preliminary data.</text>
</comment>
<dbReference type="Gene3D" id="3.40.50.150">
    <property type="entry name" value="Vaccinia Virus protein VP39"/>
    <property type="match status" value="1"/>
</dbReference>
<dbReference type="InterPro" id="IPR029063">
    <property type="entry name" value="SAM-dependent_MTases_sf"/>
</dbReference>